<organism evidence="8 9">
    <name type="scientific">Dovyalis caffra</name>
    <dbReference type="NCBI Taxonomy" id="77055"/>
    <lineage>
        <taxon>Eukaryota</taxon>
        <taxon>Viridiplantae</taxon>
        <taxon>Streptophyta</taxon>
        <taxon>Embryophyta</taxon>
        <taxon>Tracheophyta</taxon>
        <taxon>Spermatophyta</taxon>
        <taxon>Magnoliopsida</taxon>
        <taxon>eudicotyledons</taxon>
        <taxon>Gunneridae</taxon>
        <taxon>Pentapetalae</taxon>
        <taxon>rosids</taxon>
        <taxon>fabids</taxon>
        <taxon>Malpighiales</taxon>
        <taxon>Salicaceae</taxon>
        <taxon>Flacourtieae</taxon>
        <taxon>Dovyalis</taxon>
    </lineage>
</organism>
<keyword evidence="2" id="KW-0805">Transcription regulation</keyword>
<feature type="region of interest" description="Disordered" evidence="6">
    <location>
        <begin position="318"/>
        <end position="338"/>
    </location>
</feature>
<feature type="domain" description="TCP" evidence="7">
    <location>
        <begin position="99"/>
        <end position="153"/>
    </location>
</feature>
<dbReference type="PANTHER" id="PTHR31072:SF121">
    <property type="entry name" value="TRANSCRIPTION FACTOR TCP20-LIKE ISOFORM X1"/>
    <property type="match status" value="1"/>
</dbReference>
<gene>
    <name evidence="8" type="ORF">DCAF_LOCUS11127</name>
</gene>
<protein>
    <recommendedName>
        <fullName evidence="7">TCP domain-containing protein</fullName>
    </recommendedName>
</protein>
<dbReference type="GO" id="GO:0043565">
    <property type="term" value="F:sequence-specific DNA binding"/>
    <property type="evidence" value="ECO:0007669"/>
    <property type="project" value="TreeGrafter"/>
</dbReference>
<keyword evidence="9" id="KW-1185">Reference proteome</keyword>
<comment type="subcellular location">
    <subcellularLocation>
        <location evidence="1">Nucleus</location>
    </subcellularLocation>
</comment>
<comment type="caution">
    <text evidence="8">The sequence shown here is derived from an EMBL/GenBank/DDBJ whole genome shotgun (WGS) entry which is preliminary data.</text>
</comment>
<evidence type="ECO:0000256" key="5">
    <source>
        <dbReference type="ARBA" id="ARBA00023242"/>
    </source>
</evidence>
<name>A0AAV1RH94_9ROSI</name>
<feature type="compositionally biased region" description="Basic and acidic residues" evidence="6">
    <location>
        <begin position="327"/>
        <end position="338"/>
    </location>
</feature>
<evidence type="ECO:0000256" key="6">
    <source>
        <dbReference type="SAM" id="MobiDB-lite"/>
    </source>
</evidence>
<dbReference type="InterPro" id="IPR017887">
    <property type="entry name" value="TF_TCP_subgr"/>
</dbReference>
<feature type="compositionally biased region" description="Basic residues" evidence="6">
    <location>
        <begin position="101"/>
        <end position="111"/>
    </location>
</feature>
<feature type="region of interest" description="Disordered" evidence="6">
    <location>
        <begin position="86"/>
        <end position="111"/>
    </location>
</feature>
<keyword evidence="4" id="KW-0804">Transcription</keyword>
<dbReference type="Proteomes" id="UP001314170">
    <property type="component" value="Unassembled WGS sequence"/>
</dbReference>
<dbReference type="Pfam" id="PF03634">
    <property type="entry name" value="TCP"/>
    <property type="match status" value="1"/>
</dbReference>
<evidence type="ECO:0000313" key="9">
    <source>
        <dbReference type="Proteomes" id="UP001314170"/>
    </source>
</evidence>
<dbReference type="InterPro" id="IPR005333">
    <property type="entry name" value="Transcription_factor_TCP"/>
</dbReference>
<evidence type="ECO:0000313" key="8">
    <source>
        <dbReference type="EMBL" id="CAK7336121.1"/>
    </source>
</evidence>
<reference evidence="8 9" key="1">
    <citation type="submission" date="2024-01" db="EMBL/GenBank/DDBJ databases">
        <authorList>
            <person name="Waweru B."/>
        </authorList>
    </citation>
    <scope>NUCLEOTIDE SEQUENCE [LARGE SCALE GENOMIC DNA]</scope>
</reference>
<evidence type="ECO:0000256" key="2">
    <source>
        <dbReference type="ARBA" id="ARBA00023015"/>
    </source>
</evidence>
<evidence type="ECO:0000256" key="1">
    <source>
        <dbReference type="ARBA" id="ARBA00004123"/>
    </source>
</evidence>
<dbReference type="AlphaFoldDB" id="A0AAV1RH94"/>
<sequence length="338" mass="36978">MKPNILTDEIERTRKYTPILGHLIQSKRLLFFPVPMEPKGPNHHQLQVPSFLNPPQKASLSGDNINNNYSKPAEIKDFRIMISNKDDNQKQLAPKRSSNKDRHKKVDGRGRRIRMPALCAARIFQLTKELGHKSDGETIQWLLQQAEPSIIAATGTGTIPASALATAEASVSEQGNSVSTGLHAKLEGLGPGVIGSRDRTNWTMMNTNLGRSNVASGVWPSVGGIGTGFVPNSGQSTSNFGNENPNTLLPKYGFHGVEFPNINMGLMSFYSMFSGTNQQLPGLELGLSQDGHNGMLNPQAFSPFYQQMVQGRGVLNSLNQDQQQEQPSDKDDSQGSRQ</sequence>
<evidence type="ECO:0000259" key="7">
    <source>
        <dbReference type="PROSITE" id="PS51369"/>
    </source>
</evidence>
<dbReference type="PROSITE" id="PS51369">
    <property type="entry name" value="TCP"/>
    <property type="match status" value="1"/>
</dbReference>
<dbReference type="PANTHER" id="PTHR31072">
    <property type="entry name" value="TRANSCRIPTION FACTOR TCP4-RELATED"/>
    <property type="match status" value="1"/>
</dbReference>
<proteinExistence type="predicted"/>
<dbReference type="GO" id="GO:0003700">
    <property type="term" value="F:DNA-binding transcription factor activity"/>
    <property type="evidence" value="ECO:0007669"/>
    <property type="project" value="InterPro"/>
</dbReference>
<keyword evidence="3" id="KW-0238">DNA-binding</keyword>
<dbReference type="EMBL" id="CAWUPB010000994">
    <property type="protein sequence ID" value="CAK7336121.1"/>
    <property type="molecule type" value="Genomic_DNA"/>
</dbReference>
<keyword evidence="5" id="KW-0539">Nucleus</keyword>
<dbReference type="GO" id="GO:0005634">
    <property type="term" value="C:nucleus"/>
    <property type="evidence" value="ECO:0007669"/>
    <property type="project" value="UniProtKB-SubCell"/>
</dbReference>
<evidence type="ECO:0000256" key="3">
    <source>
        <dbReference type="ARBA" id="ARBA00023125"/>
    </source>
</evidence>
<evidence type="ECO:0000256" key="4">
    <source>
        <dbReference type="ARBA" id="ARBA00023163"/>
    </source>
</evidence>
<accession>A0AAV1RH94</accession>